<accession>A0ACC0V4P1</accession>
<proteinExistence type="predicted"/>
<gene>
    <name evidence="1" type="ORF">N3K66_005136</name>
</gene>
<dbReference type="EMBL" id="CM047943">
    <property type="protein sequence ID" value="KAI9900874.1"/>
    <property type="molecule type" value="Genomic_DNA"/>
</dbReference>
<reference evidence="1" key="1">
    <citation type="submission" date="2022-10" db="EMBL/GenBank/DDBJ databases">
        <title>Complete Genome of Trichothecium roseum strain YXFP-22015, a Plant Pathogen Isolated from Citrus.</title>
        <authorList>
            <person name="Wang Y."/>
            <person name="Zhu L."/>
        </authorList>
    </citation>
    <scope>NUCLEOTIDE SEQUENCE</scope>
    <source>
        <strain evidence="1">YXFP-22015</strain>
    </source>
</reference>
<keyword evidence="2" id="KW-1185">Reference proteome</keyword>
<dbReference type="Proteomes" id="UP001163324">
    <property type="component" value="Chromosome 4"/>
</dbReference>
<evidence type="ECO:0000313" key="2">
    <source>
        <dbReference type="Proteomes" id="UP001163324"/>
    </source>
</evidence>
<sequence length="105" mass="11855">MRPTQMLRGGGHPDPKNGHFIGDWGSIGGSKQKGIVHWGLSANRQNPFAGALYDAFFNTFRRTKSQIFYWAPVLAGGYWLMHWATERNHYLNSKAGRAEFAGEEE</sequence>
<comment type="caution">
    <text evidence="1">The sequence shown here is derived from an EMBL/GenBank/DDBJ whole genome shotgun (WGS) entry which is preliminary data.</text>
</comment>
<evidence type="ECO:0000313" key="1">
    <source>
        <dbReference type="EMBL" id="KAI9900874.1"/>
    </source>
</evidence>
<organism evidence="1 2">
    <name type="scientific">Trichothecium roseum</name>
    <dbReference type="NCBI Taxonomy" id="47278"/>
    <lineage>
        <taxon>Eukaryota</taxon>
        <taxon>Fungi</taxon>
        <taxon>Dikarya</taxon>
        <taxon>Ascomycota</taxon>
        <taxon>Pezizomycotina</taxon>
        <taxon>Sordariomycetes</taxon>
        <taxon>Hypocreomycetidae</taxon>
        <taxon>Hypocreales</taxon>
        <taxon>Hypocreales incertae sedis</taxon>
        <taxon>Trichothecium</taxon>
    </lineage>
</organism>
<protein>
    <submittedName>
        <fullName evidence="1">Uncharacterized protein</fullName>
    </submittedName>
</protein>
<name>A0ACC0V4P1_9HYPO</name>